<dbReference type="OrthoDB" id="2430197at2759"/>
<dbReference type="Pfam" id="PF08284">
    <property type="entry name" value="RVP_2"/>
    <property type="match status" value="1"/>
</dbReference>
<dbReference type="PROSITE" id="PS50158">
    <property type="entry name" value="ZF_CCHC"/>
    <property type="match status" value="2"/>
</dbReference>
<dbReference type="Gene3D" id="3.30.70.270">
    <property type="match status" value="1"/>
</dbReference>
<dbReference type="GO" id="GO:0003676">
    <property type="term" value="F:nucleic acid binding"/>
    <property type="evidence" value="ECO:0007669"/>
    <property type="project" value="InterPro"/>
</dbReference>
<evidence type="ECO:0000256" key="1">
    <source>
        <dbReference type="ARBA" id="ARBA00009136"/>
    </source>
</evidence>
<evidence type="ECO:0000256" key="3">
    <source>
        <dbReference type="ARBA" id="ARBA00022750"/>
    </source>
</evidence>
<dbReference type="InterPro" id="IPR001969">
    <property type="entry name" value="Aspartic_peptidase_AS"/>
</dbReference>
<keyword evidence="3" id="KW-0064">Aspartyl protease</keyword>
<keyword evidence="5" id="KW-0862">Zinc</keyword>
<dbReference type="InterPro" id="IPR043128">
    <property type="entry name" value="Rev_trsase/Diguanyl_cyclase"/>
</dbReference>
<dbReference type="GO" id="GO:0006508">
    <property type="term" value="P:proteolysis"/>
    <property type="evidence" value="ECO:0007669"/>
    <property type="project" value="UniProtKB-KW"/>
</dbReference>
<dbReference type="SUPFAM" id="SSF50630">
    <property type="entry name" value="Acid proteases"/>
    <property type="match status" value="1"/>
</dbReference>
<dbReference type="AlphaFoldDB" id="A0A9N9E0X5"/>
<dbReference type="EMBL" id="CAJVPI010003635">
    <property type="protein sequence ID" value="CAG8660583.1"/>
    <property type="molecule type" value="Genomic_DNA"/>
</dbReference>
<dbReference type="PANTHER" id="PTHR12917:SF1">
    <property type="entry name" value="AT13091P"/>
    <property type="match status" value="1"/>
</dbReference>
<organism evidence="7 8">
    <name type="scientific">Paraglomus brasilianum</name>
    <dbReference type="NCBI Taxonomy" id="144538"/>
    <lineage>
        <taxon>Eukaryota</taxon>
        <taxon>Fungi</taxon>
        <taxon>Fungi incertae sedis</taxon>
        <taxon>Mucoromycota</taxon>
        <taxon>Glomeromycotina</taxon>
        <taxon>Glomeromycetes</taxon>
        <taxon>Paraglomerales</taxon>
        <taxon>Paraglomeraceae</taxon>
        <taxon>Paraglomus</taxon>
    </lineage>
</organism>
<feature type="domain" description="CCHC-type" evidence="6">
    <location>
        <begin position="282"/>
        <end position="297"/>
    </location>
</feature>
<dbReference type="CDD" id="cd00303">
    <property type="entry name" value="retropepsin_like"/>
    <property type="match status" value="1"/>
</dbReference>
<evidence type="ECO:0000313" key="7">
    <source>
        <dbReference type="EMBL" id="CAG8660583.1"/>
    </source>
</evidence>
<evidence type="ECO:0000313" key="8">
    <source>
        <dbReference type="Proteomes" id="UP000789739"/>
    </source>
</evidence>
<evidence type="ECO:0000256" key="2">
    <source>
        <dbReference type="ARBA" id="ARBA00022670"/>
    </source>
</evidence>
<feature type="domain" description="CCHC-type" evidence="6">
    <location>
        <begin position="259"/>
        <end position="274"/>
    </location>
</feature>
<reference evidence="7" key="1">
    <citation type="submission" date="2021-06" db="EMBL/GenBank/DDBJ databases">
        <authorList>
            <person name="Kallberg Y."/>
            <person name="Tangrot J."/>
            <person name="Rosling A."/>
        </authorList>
    </citation>
    <scope>NUCLEOTIDE SEQUENCE</scope>
    <source>
        <strain evidence="7">BR232B</strain>
    </source>
</reference>
<dbReference type="GO" id="GO:0008270">
    <property type="term" value="F:zinc ion binding"/>
    <property type="evidence" value="ECO:0007669"/>
    <property type="project" value="UniProtKB-KW"/>
</dbReference>
<keyword evidence="5" id="KW-0479">Metal-binding</keyword>
<protein>
    <submittedName>
        <fullName evidence="7">5902_t:CDS:1</fullName>
    </submittedName>
</protein>
<keyword evidence="4" id="KW-0378">Hydrolase</keyword>
<evidence type="ECO:0000259" key="6">
    <source>
        <dbReference type="PROSITE" id="PS50158"/>
    </source>
</evidence>
<comment type="caution">
    <text evidence="7">The sequence shown here is derived from an EMBL/GenBank/DDBJ whole genome shotgun (WGS) entry which is preliminary data.</text>
</comment>
<proteinExistence type="inferred from homology"/>
<evidence type="ECO:0000256" key="4">
    <source>
        <dbReference type="ARBA" id="ARBA00022801"/>
    </source>
</evidence>
<dbReference type="PANTHER" id="PTHR12917">
    <property type="entry name" value="ASPARTYL PROTEASE DDI-RELATED"/>
    <property type="match status" value="1"/>
</dbReference>
<dbReference type="Gene3D" id="4.10.60.10">
    <property type="entry name" value="Zinc finger, CCHC-type"/>
    <property type="match status" value="2"/>
</dbReference>
<feature type="non-terminal residue" evidence="7">
    <location>
        <position position="1"/>
    </location>
</feature>
<name>A0A9N9E0X5_9GLOM</name>
<keyword evidence="5" id="KW-0863">Zinc-finger</keyword>
<comment type="similarity">
    <text evidence="1">Belongs to the DDI1 family.</text>
</comment>
<sequence>SRNRSSTPYPRDVYTLDTANDYTYEQFEAFLVNDSIRTAVANYLVENPKTTQIQTPTYTTPVKCNIKLNGQPYHAVIDSGAAVSMIFSQVVKELGLKIEAPSSSLIVSATGPSVRPLGVIKNLSIEVEGTTIPMDVEVMNATSYSLLLGNDWSQKVDATYSWKNKAYTLRWNKKKIHVPTTYEHDQPLSAQPTITDEKELEKFEQEYLRPKEAYVVEIEPDNWTTVTHKSRPSASFTKQKCGRCYSYNHLYADCPNNECYRCRRYGHLAAHCPKQAPKRNVCKTCSQPGHLYKDCPDNLCYQCKQYRHISANCPLMTQILENQQYQCGCQPQEVPKRPEEIRPFEQTLICKGCWIDFHQDLDPEDPRSIEFFTNGEGRGTLMECKLCRKQGIRSKIIKLDSIREDTRFCNLECLYAYKAAKDVEWNSNYNLWTRVRHYTESTRNAGHAYDLNQSRIYRLAQIQIGESNEDLAHTMEPQAADLSNQDYTYNEVNVIMRAAQVQLSETEEDTLQRILEESFDTSHPDFDQRKAMENLQRNFQGTVGLCKECIMTKKNTELEQFNSYCEECYKALHPPLDPEVLSPPTSPTPELPIVAPIKTVSTTLEPTDLVPLLQEQIRQQAQIIALLQKQAKTFEHQDQTIKELQARQYQKLLEDTDNSRPRIIREIYTVTQEIKPKVGPLTTHQGAQFRQLLLEFADLFAKDMTQLDEMLDSLAGATYFSTLDLMSGYWQVK</sequence>
<dbReference type="SUPFAM" id="SSF57756">
    <property type="entry name" value="Retrovirus zinc finger-like domains"/>
    <property type="match status" value="2"/>
</dbReference>
<gene>
    <name evidence="7" type="ORF">PBRASI_LOCUS10760</name>
</gene>
<dbReference type="InterPro" id="IPR021109">
    <property type="entry name" value="Peptidase_aspartic_dom_sf"/>
</dbReference>
<keyword evidence="2" id="KW-0645">Protease</keyword>
<dbReference type="Gene3D" id="2.40.70.10">
    <property type="entry name" value="Acid Proteases"/>
    <property type="match status" value="1"/>
</dbReference>
<dbReference type="InterPro" id="IPR036875">
    <property type="entry name" value="Znf_CCHC_sf"/>
</dbReference>
<dbReference type="GO" id="GO:0004190">
    <property type="term" value="F:aspartic-type endopeptidase activity"/>
    <property type="evidence" value="ECO:0007669"/>
    <property type="project" value="UniProtKB-KW"/>
</dbReference>
<dbReference type="Proteomes" id="UP000789739">
    <property type="component" value="Unassembled WGS sequence"/>
</dbReference>
<dbReference type="InterPro" id="IPR001878">
    <property type="entry name" value="Znf_CCHC"/>
</dbReference>
<feature type="non-terminal residue" evidence="7">
    <location>
        <position position="733"/>
    </location>
</feature>
<dbReference type="PROSITE" id="PS00141">
    <property type="entry name" value="ASP_PROTEASE"/>
    <property type="match status" value="1"/>
</dbReference>
<keyword evidence="8" id="KW-1185">Reference proteome</keyword>
<evidence type="ECO:0000256" key="5">
    <source>
        <dbReference type="PROSITE-ProRule" id="PRU00047"/>
    </source>
</evidence>
<accession>A0A9N9E0X5</accession>
<dbReference type="SMART" id="SM00343">
    <property type="entry name" value="ZnF_C2HC"/>
    <property type="match status" value="4"/>
</dbReference>